<gene>
    <name evidence="1" type="ORF">Mbo4_057</name>
</gene>
<organism evidence="1 2">
    <name type="scientific">Rhodococcus phage Mbo4</name>
    <dbReference type="NCBI Taxonomy" id="2936912"/>
    <lineage>
        <taxon>Viruses</taxon>
        <taxon>Duplodnaviria</taxon>
        <taxon>Heunggongvirae</taxon>
        <taxon>Uroviricota</taxon>
        <taxon>Caudoviricetes</taxon>
        <taxon>Mboquatrovirus</taxon>
        <taxon>Mboquatrovirus Mbo4</taxon>
    </lineage>
</organism>
<dbReference type="EMBL" id="ON191532">
    <property type="protein sequence ID" value="URG17547.1"/>
    <property type="molecule type" value="Genomic_DNA"/>
</dbReference>
<protein>
    <submittedName>
        <fullName evidence="1">Uncharacterized protein</fullName>
    </submittedName>
</protein>
<sequence>MKLTDGQRLLLGELAPWQLLALADAPEYWCKHIRDMQGGGTPVDPDWRAAGVWRATYSWGMAITALGDYMHERKRDDPAHKATLTWAEITRWVESLPAELRAEARRQRKLGIELVSRVVDQILAHGITEPEPTLW</sequence>
<keyword evidence="2" id="KW-1185">Reference proteome</keyword>
<evidence type="ECO:0000313" key="1">
    <source>
        <dbReference type="EMBL" id="URG17547.1"/>
    </source>
</evidence>
<accession>A0A9E7LA07</accession>
<proteinExistence type="predicted"/>
<dbReference type="Proteomes" id="UP001057085">
    <property type="component" value="Segment"/>
</dbReference>
<name>A0A9E7LA07_9CAUD</name>
<evidence type="ECO:0000313" key="2">
    <source>
        <dbReference type="Proteomes" id="UP001057085"/>
    </source>
</evidence>
<reference evidence="1" key="1">
    <citation type="submission" date="2022-04" db="EMBL/GenBank/DDBJ databases">
        <authorList>
            <person name="Hwangbo M."/>
            <person name="Wang B."/>
            <person name="Yang S.-H."/>
            <person name="Gill J.J."/>
            <person name="Chu K.-H."/>
            <person name="Young R."/>
        </authorList>
    </citation>
    <scope>NUCLEOTIDE SEQUENCE</scope>
</reference>